<gene>
    <name evidence="5" type="ORF">CP975_00985</name>
</gene>
<evidence type="ECO:0000313" key="6">
    <source>
        <dbReference type="Proteomes" id="UP000326553"/>
    </source>
</evidence>
<accession>A0A5J6H8C2</accession>
<dbReference type="PANTHER" id="PTHR43046:SF2">
    <property type="entry name" value="8-OXO-DGTP DIPHOSPHATASE-RELATED"/>
    <property type="match status" value="1"/>
</dbReference>
<dbReference type="InterPro" id="IPR000086">
    <property type="entry name" value="NUDIX_hydrolase_dom"/>
</dbReference>
<feature type="region of interest" description="Disordered" evidence="3">
    <location>
        <begin position="155"/>
        <end position="181"/>
    </location>
</feature>
<dbReference type="Proteomes" id="UP000326553">
    <property type="component" value="Chromosome"/>
</dbReference>
<evidence type="ECO:0000259" key="4">
    <source>
        <dbReference type="PROSITE" id="PS51462"/>
    </source>
</evidence>
<comment type="cofactor">
    <cofactor evidence="1">
        <name>Mg(2+)</name>
        <dbReference type="ChEBI" id="CHEBI:18420"/>
    </cofactor>
</comment>
<dbReference type="InterPro" id="IPR015797">
    <property type="entry name" value="NUDIX_hydrolase-like_dom_sf"/>
</dbReference>
<keyword evidence="2" id="KW-0378">Hydrolase</keyword>
<name>A0A5J6H8C2_STRAD</name>
<reference evidence="5 6" key="1">
    <citation type="submission" date="2017-09" db="EMBL/GenBank/DDBJ databases">
        <authorList>
            <person name="Lee N."/>
            <person name="Cho B.-K."/>
        </authorList>
    </citation>
    <scope>NUCLEOTIDE SEQUENCE [LARGE SCALE GENOMIC DNA]</scope>
    <source>
        <strain evidence="5 6">ATCC 12461</strain>
    </source>
</reference>
<proteinExistence type="predicted"/>
<dbReference type="PRINTS" id="PR00502">
    <property type="entry name" value="NUDIXFAMILY"/>
</dbReference>
<dbReference type="OrthoDB" id="9814308at2"/>
<keyword evidence="6" id="KW-1185">Reference proteome</keyword>
<sequence length="181" mass="20106">MHDYVSGLRALVGHRPLILPGAAVLLTDEKGQVLLLARADTGGWGLPGGLMEPGECLEDTGRREVLEETGLRVGELRLFGVYSGVDQFYRYPNGDEVHNVTVVYRAPLPENSTPQVEGRENTDWRLFPPDQPPATLIHPEKPILTDYARAAARLRVQEPLHRGDASRGDRRPRPDMGLRGR</sequence>
<protein>
    <submittedName>
        <fullName evidence="5">NUDIX domain-containing protein</fullName>
    </submittedName>
</protein>
<dbReference type="AlphaFoldDB" id="A0A5J6H8C2"/>
<dbReference type="Gene3D" id="3.90.79.10">
    <property type="entry name" value="Nucleoside Triphosphate Pyrophosphohydrolase"/>
    <property type="match status" value="1"/>
</dbReference>
<evidence type="ECO:0000256" key="2">
    <source>
        <dbReference type="ARBA" id="ARBA00022801"/>
    </source>
</evidence>
<dbReference type="CDD" id="cd04677">
    <property type="entry name" value="NUDIX_Hydrolase"/>
    <property type="match status" value="1"/>
</dbReference>
<dbReference type="PROSITE" id="PS51462">
    <property type="entry name" value="NUDIX"/>
    <property type="match status" value="1"/>
</dbReference>
<dbReference type="KEGG" id="salw:CP975_00985"/>
<dbReference type="SUPFAM" id="SSF55811">
    <property type="entry name" value="Nudix"/>
    <property type="match status" value="1"/>
</dbReference>
<dbReference type="InterPro" id="IPR020476">
    <property type="entry name" value="Nudix_hydrolase"/>
</dbReference>
<dbReference type="GO" id="GO:0016787">
    <property type="term" value="F:hydrolase activity"/>
    <property type="evidence" value="ECO:0007669"/>
    <property type="project" value="UniProtKB-KW"/>
</dbReference>
<evidence type="ECO:0000256" key="1">
    <source>
        <dbReference type="ARBA" id="ARBA00001946"/>
    </source>
</evidence>
<evidence type="ECO:0000256" key="3">
    <source>
        <dbReference type="SAM" id="MobiDB-lite"/>
    </source>
</evidence>
<dbReference type="PANTHER" id="PTHR43046">
    <property type="entry name" value="GDP-MANNOSE MANNOSYL HYDROLASE"/>
    <property type="match status" value="1"/>
</dbReference>
<dbReference type="RefSeq" id="WP_070321218.1">
    <property type="nucleotide sequence ID" value="NZ_CP023695.1"/>
</dbReference>
<evidence type="ECO:0000313" key="5">
    <source>
        <dbReference type="EMBL" id="QEV16269.1"/>
    </source>
</evidence>
<dbReference type="EMBL" id="CP023695">
    <property type="protein sequence ID" value="QEV16269.1"/>
    <property type="molecule type" value="Genomic_DNA"/>
</dbReference>
<feature type="domain" description="Nudix hydrolase" evidence="4">
    <location>
        <begin position="16"/>
        <end position="150"/>
    </location>
</feature>
<dbReference type="Pfam" id="PF00293">
    <property type="entry name" value="NUDIX"/>
    <property type="match status" value="1"/>
</dbReference>
<organism evidence="5 6">
    <name type="scientific">Streptomyces alboniger</name>
    <dbReference type="NCBI Taxonomy" id="132473"/>
    <lineage>
        <taxon>Bacteria</taxon>
        <taxon>Bacillati</taxon>
        <taxon>Actinomycetota</taxon>
        <taxon>Actinomycetes</taxon>
        <taxon>Kitasatosporales</taxon>
        <taxon>Streptomycetaceae</taxon>
        <taxon>Streptomyces</taxon>
        <taxon>Streptomyces aurantiacus group</taxon>
    </lineage>
</organism>